<organism evidence="1">
    <name type="scientific">Picea glauca</name>
    <name type="common">White spruce</name>
    <name type="synonym">Pinus glauca</name>
    <dbReference type="NCBI Taxonomy" id="3330"/>
    <lineage>
        <taxon>Eukaryota</taxon>
        <taxon>Viridiplantae</taxon>
        <taxon>Streptophyta</taxon>
        <taxon>Embryophyta</taxon>
        <taxon>Tracheophyta</taxon>
        <taxon>Spermatophyta</taxon>
        <taxon>Pinopsida</taxon>
        <taxon>Pinidae</taxon>
        <taxon>Conifers I</taxon>
        <taxon>Pinales</taxon>
        <taxon>Pinaceae</taxon>
        <taxon>Picea</taxon>
    </lineage>
</organism>
<protein>
    <submittedName>
        <fullName evidence="1">Uncharacterized protein</fullName>
    </submittedName>
</protein>
<geneLocation type="mitochondrion" evidence="1"/>
<evidence type="ECO:0000313" key="1">
    <source>
        <dbReference type="EMBL" id="KUM50229.1"/>
    </source>
</evidence>
<gene>
    <name evidence="1" type="ORF">ABT39_MTgene72</name>
</gene>
<dbReference type="AlphaFoldDB" id="A0A101M3H6"/>
<proteinExistence type="predicted"/>
<sequence>MVYDCRGKTLITLTRNPLYPIFPFLMKKYSWYNYYLPGTAITFSSGRVLTI</sequence>
<comment type="caution">
    <text evidence="1">The sequence shown here is derived from an EMBL/GenBank/DDBJ whole genome shotgun (WGS) entry which is preliminary data.</text>
</comment>
<keyword evidence="1" id="KW-0496">Mitochondrion</keyword>
<reference evidence="1" key="1">
    <citation type="journal article" date="2015" name="Genome Biol. Evol.">
        <title>Organellar Genomes of White Spruce (Picea glauca): Assembly and Annotation.</title>
        <authorList>
            <person name="Jackman S.D."/>
            <person name="Warren R.L."/>
            <person name="Gibb E.A."/>
            <person name="Vandervalk B.P."/>
            <person name="Mohamadi H."/>
            <person name="Chu J."/>
            <person name="Raymond A."/>
            <person name="Pleasance S."/>
            <person name="Coope R."/>
            <person name="Wildung M.R."/>
            <person name="Ritland C.E."/>
            <person name="Bousquet J."/>
            <person name="Jones S.J."/>
            <person name="Bohlmann J."/>
            <person name="Birol I."/>
        </authorList>
    </citation>
    <scope>NUCLEOTIDE SEQUENCE [LARGE SCALE GENOMIC DNA]</scope>
    <source>
        <tissue evidence="1">Flushing bud</tissue>
    </source>
</reference>
<dbReference type="EMBL" id="LKAM01000001">
    <property type="protein sequence ID" value="KUM50229.1"/>
    <property type="molecule type" value="Genomic_DNA"/>
</dbReference>
<accession>A0A101M3H6</accession>
<name>A0A101M3H6_PICGL</name>